<evidence type="ECO:0000259" key="14">
    <source>
        <dbReference type="PROSITE" id="PS50862"/>
    </source>
</evidence>
<evidence type="ECO:0000256" key="6">
    <source>
        <dbReference type="ARBA" id="ARBA00022840"/>
    </source>
</evidence>
<dbReference type="SUPFAM" id="SSF52954">
    <property type="entry name" value="Class II aaRS ABD-related"/>
    <property type="match status" value="1"/>
</dbReference>
<dbReference type="InterPro" id="IPR002320">
    <property type="entry name" value="Thr-tRNA-ligase_IIa"/>
</dbReference>
<feature type="compositionally biased region" description="Pro residues" evidence="13">
    <location>
        <begin position="39"/>
        <end position="48"/>
    </location>
</feature>
<dbReference type="PRINTS" id="PR01047">
    <property type="entry name" value="TRNASYNTHTHR"/>
</dbReference>
<dbReference type="Gene3D" id="3.30.930.10">
    <property type="entry name" value="Bira Bifunctional Protein, Domain 2"/>
    <property type="match status" value="1"/>
</dbReference>
<evidence type="ECO:0000256" key="9">
    <source>
        <dbReference type="ARBA" id="ARBA00023128"/>
    </source>
</evidence>
<dbReference type="GO" id="GO:0005759">
    <property type="term" value="C:mitochondrial matrix"/>
    <property type="evidence" value="ECO:0007669"/>
    <property type="project" value="UniProtKB-SubCell"/>
</dbReference>
<dbReference type="Pfam" id="PF03129">
    <property type="entry name" value="HGTP_anticodon"/>
    <property type="match status" value="1"/>
</dbReference>
<dbReference type="GO" id="GO:0005524">
    <property type="term" value="F:ATP binding"/>
    <property type="evidence" value="ECO:0007669"/>
    <property type="project" value="UniProtKB-KW"/>
</dbReference>
<evidence type="ECO:0000256" key="4">
    <source>
        <dbReference type="ARBA" id="ARBA00022598"/>
    </source>
</evidence>
<keyword evidence="7" id="KW-0648">Protein biosynthesis</keyword>
<evidence type="ECO:0000256" key="13">
    <source>
        <dbReference type="SAM" id="MobiDB-lite"/>
    </source>
</evidence>
<dbReference type="InterPro" id="IPR036621">
    <property type="entry name" value="Anticodon-bd_dom_sf"/>
</dbReference>
<name>A0A292PWT4_9PEZI</name>
<feature type="compositionally biased region" description="Basic and acidic residues" evidence="13">
    <location>
        <begin position="491"/>
        <end position="504"/>
    </location>
</feature>
<evidence type="ECO:0000256" key="11">
    <source>
        <dbReference type="ARBA" id="ARBA00031900"/>
    </source>
</evidence>
<protein>
    <recommendedName>
        <fullName evidence="3">threonine--tRNA ligase</fullName>
        <ecNumber evidence="3">6.1.1.3</ecNumber>
    </recommendedName>
    <alternativeName>
        <fullName evidence="11">Threonyl-tRNA synthetase</fullName>
    </alternativeName>
</protein>
<keyword evidence="16" id="KW-1185">Reference proteome</keyword>
<dbReference type="Pfam" id="PF00587">
    <property type="entry name" value="tRNA-synt_2b"/>
    <property type="match status" value="1"/>
</dbReference>
<dbReference type="EMBL" id="LN891006">
    <property type="protein sequence ID" value="CUS12072.1"/>
    <property type="molecule type" value="Genomic_DNA"/>
</dbReference>
<evidence type="ECO:0000256" key="8">
    <source>
        <dbReference type="ARBA" id="ARBA00022946"/>
    </source>
</evidence>
<dbReference type="EC" id="6.1.1.3" evidence="3"/>
<dbReference type="InterPro" id="IPR006195">
    <property type="entry name" value="aa-tRNA-synth_II"/>
</dbReference>
<dbReference type="InterPro" id="IPR045864">
    <property type="entry name" value="aa-tRNA-synth_II/BPL/LPL"/>
</dbReference>
<evidence type="ECO:0000313" key="16">
    <source>
        <dbReference type="Proteomes" id="UP001412239"/>
    </source>
</evidence>
<sequence length="520" mass="58708">MRRSVLLTAWRLSIVQPGPHRMSSFRSIAHVPRSQSRHPLPPGSPKPEPTSGSPPDHRLLAAAQDLLITHPVSPGSPLFLPHGSRIFNKLTNFIRSQYALYGYEEVITPTIYKKSLWETSGHWENYKEHMFKVTGWEAEGTEQATIGERERIEAEEEFGLKPMNCPGHCLLFKHVAGKLSLRDLPVRYADFSPLHRNENSGSLSGLTRVRRFHQDDAHIFCRPSQISQEISSTLQFIQTVYRVFHLPPYKLMLSTRPKEGYIGSLEEWDRAEAALKASLDGSGQEWVINEGDGAFYGPKIDTILTDSDGKEHQTATIQLDFQLPQRFGLNYLAPAPAAEQKGILSTDPEELKESGFATPVIIHRAILGSLERFMALLIEHYNGKWPFWLSPRQAIVIPVAMTDEIVTYAREVRKGISGLSEETGRINANRPLPMSRRTFNVDIDESGGLLSRKIRAARTKHYNYIVVVGEKNLQAKTVSLGPAFSRNQEQGGREEMEKGPKDMPAEEVYQKFVELENEYA</sequence>
<accession>A0A292PWT4</accession>
<reference evidence="15" key="1">
    <citation type="submission" date="2015-10" db="EMBL/GenBank/DDBJ databases">
        <authorList>
            <person name="Regsiter A."/>
            <person name="william w."/>
        </authorList>
    </citation>
    <scope>NUCLEOTIDE SEQUENCE</scope>
    <source>
        <strain evidence="15">Montdore</strain>
    </source>
</reference>
<dbReference type="GO" id="GO:0004829">
    <property type="term" value="F:threonine-tRNA ligase activity"/>
    <property type="evidence" value="ECO:0007669"/>
    <property type="project" value="UniProtKB-EC"/>
</dbReference>
<keyword evidence="5" id="KW-0547">Nucleotide-binding</keyword>
<feature type="region of interest" description="Disordered" evidence="13">
    <location>
        <begin position="30"/>
        <end position="57"/>
    </location>
</feature>
<proteinExistence type="inferred from homology"/>
<evidence type="ECO:0000313" key="15">
    <source>
        <dbReference type="EMBL" id="CUS12072.1"/>
    </source>
</evidence>
<dbReference type="PANTHER" id="PTHR11451:SF50">
    <property type="entry name" value="THREONINE--TRNA LIGASE, MITOCHONDRIAL"/>
    <property type="match status" value="1"/>
</dbReference>
<dbReference type="NCBIfam" id="TIGR00418">
    <property type="entry name" value="thrS"/>
    <property type="match status" value="1"/>
</dbReference>
<dbReference type="Proteomes" id="UP001412239">
    <property type="component" value="Unassembled WGS sequence"/>
</dbReference>
<dbReference type="PROSITE" id="PS50862">
    <property type="entry name" value="AA_TRNA_LIGASE_II"/>
    <property type="match status" value="1"/>
</dbReference>
<dbReference type="PANTHER" id="PTHR11451">
    <property type="entry name" value="THREONINE-TRNA LIGASE"/>
    <property type="match status" value="1"/>
</dbReference>
<keyword evidence="10" id="KW-0030">Aminoacyl-tRNA synthetase</keyword>
<dbReference type="SUPFAM" id="SSF55681">
    <property type="entry name" value="Class II aaRS and biotin synthetases"/>
    <property type="match status" value="1"/>
</dbReference>
<organism evidence="15 16">
    <name type="scientific">Tuber aestivum</name>
    <name type="common">summer truffle</name>
    <dbReference type="NCBI Taxonomy" id="59557"/>
    <lineage>
        <taxon>Eukaryota</taxon>
        <taxon>Fungi</taxon>
        <taxon>Dikarya</taxon>
        <taxon>Ascomycota</taxon>
        <taxon>Pezizomycotina</taxon>
        <taxon>Pezizomycetes</taxon>
        <taxon>Pezizales</taxon>
        <taxon>Tuberaceae</taxon>
        <taxon>Tuber</taxon>
    </lineage>
</organism>
<dbReference type="FunFam" id="3.30.930.10:FF:000039">
    <property type="entry name" value="Threonyl-tRNA synthetase, mitochondrial"/>
    <property type="match status" value="1"/>
</dbReference>
<evidence type="ECO:0000256" key="7">
    <source>
        <dbReference type="ARBA" id="ARBA00022917"/>
    </source>
</evidence>
<dbReference type="Gene3D" id="3.40.50.800">
    <property type="entry name" value="Anticodon-binding domain"/>
    <property type="match status" value="1"/>
</dbReference>
<evidence type="ECO:0000256" key="2">
    <source>
        <dbReference type="ARBA" id="ARBA00008226"/>
    </source>
</evidence>
<comment type="catalytic activity">
    <reaction evidence="12">
        <text>tRNA(Thr) + L-threonine + ATP = L-threonyl-tRNA(Thr) + AMP + diphosphate + H(+)</text>
        <dbReference type="Rhea" id="RHEA:24624"/>
        <dbReference type="Rhea" id="RHEA-COMP:9670"/>
        <dbReference type="Rhea" id="RHEA-COMP:9704"/>
        <dbReference type="ChEBI" id="CHEBI:15378"/>
        <dbReference type="ChEBI" id="CHEBI:30616"/>
        <dbReference type="ChEBI" id="CHEBI:33019"/>
        <dbReference type="ChEBI" id="CHEBI:57926"/>
        <dbReference type="ChEBI" id="CHEBI:78442"/>
        <dbReference type="ChEBI" id="CHEBI:78534"/>
        <dbReference type="ChEBI" id="CHEBI:456215"/>
        <dbReference type="EC" id="6.1.1.3"/>
    </reaction>
</comment>
<keyword evidence="6" id="KW-0067">ATP-binding</keyword>
<dbReference type="InterPro" id="IPR002314">
    <property type="entry name" value="aa-tRNA-synt_IIb"/>
</dbReference>
<evidence type="ECO:0000256" key="3">
    <source>
        <dbReference type="ARBA" id="ARBA00013163"/>
    </source>
</evidence>
<comment type="subcellular location">
    <subcellularLocation>
        <location evidence="1">Mitochondrion matrix</location>
    </subcellularLocation>
</comment>
<evidence type="ECO:0000256" key="10">
    <source>
        <dbReference type="ARBA" id="ARBA00023146"/>
    </source>
</evidence>
<dbReference type="InterPro" id="IPR004154">
    <property type="entry name" value="Anticodon-bd"/>
</dbReference>
<evidence type="ECO:0000256" key="12">
    <source>
        <dbReference type="ARBA" id="ARBA00049515"/>
    </source>
</evidence>
<feature type="region of interest" description="Disordered" evidence="13">
    <location>
        <begin position="483"/>
        <end position="506"/>
    </location>
</feature>
<keyword evidence="4" id="KW-0436">Ligase</keyword>
<dbReference type="CDD" id="cd00771">
    <property type="entry name" value="ThrRS_core"/>
    <property type="match status" value="1"/>
</dbReference>
<evidence type="ECO:0000256" key="1">
    <source>
        <dbReference type="ARBA" id="ARBA00004305"/>
    </source>
</evidence>
<comment type="similarity">
    <text evidence="2">Belongs to the class-II aminoacyl-tRNA synthetase family.</text>
</comment>
<dbReference type="AlphaFoldDB" id="A0A292PWT4"/>
<gene>
    <name evidence="15" type="ORF">GSTUAT00003850001</name>
</gene>
<dbReference type="GO" id="GO:0006435">
    <property type="term" value="P:threonyl-tRNA aminoacylation"/>
    <property type="evidence" value="ECO:0007669"/>
    <property type="project" value="InterPro"/>
</dbReference>
<feature type="domain" description="Aminoacyl-transfer RNA synthetases class-II family profile" evidence="14">
    <location>
        <begin position="81"/>
        <end position="386"/>
    </location>
</feature>
<evidence type="ECO:0000256" key="5">
    <source>
        <dbReference type="ARBA" id="ARBA00022741"/>
    </source>
</evidence>
<dbReference type="InterPro" id="IPR033728">
    <property type="entry name" value="ThrRS_core"/>
</dbReference>
<keyword evidence="9" id="KW-0496">Mitochondrion</keyword>
<keyword evidence="8" id="KW-0809">Transit peptide</keyword>